<dbReference type="EMBL" id="QGMY01000007">
    <property type="protein sequence ID" value="PWR71946.1"/>
    <property type="molecule type" value="Genomic_DNA"/>
</dbReference>
<dbReference type="OrthoDB" id="4907at2157"/>
<dbReference type="RefSeq" id="WP_109968436.1">
    <property type="nucleotide sequence ID" value="NZ_QGMY01000007.1"/>
</dbReference>
<proteinExistence type="predicted"/>
<dbReference type="InterPro" id="IPR006368">
    <property type="entry name" value="GDP_Man_deHydtase"/>
</dbReference>
<dbReference type="PANTHER" id="PTHR43715">
    <property type="entry name" value="GDP-MANNOSE 4,6-DEHYDRATASE"/>
    <property type="match status" value="1"/>
</dbReference>
<protein>
    <submittedName>
        <fullName evidence="3">GDP-mannose 4,6-dehydratase</fullName>
    </submittedName>
</protein>
<dbReference type="AlphaFoldDB" id="A0A2V2N2J5"/>
<comment type="caution">
    <text evidence="3">The sequence shown here is derived from an EMBL/GenBank/DDBJ whole genome shotgun (WGS) entry which is preliminary data.</text>
</comment>
<keyword evidence="4" id="KW-1185">Reference proteome</keyword>
<dbReference type="InterPro" id="IPR001509">
    <property type="entry name" value="Epimerase_deHydtase"/>
</dbReference>
<name>A0A2V2N2J5_9EURY</name>
<gene>
    <name evidence="3" type="ORF">DK846_08080</name>
</gene>
<dbReference type="PANTHER" id="PTHR43715:SF1">
    <property type="entry name" value="GDP-MANNOSE 4,6 DEHYDRATASE"/>
    <property type="match status" value="1"/>
</dbReference>
<dbReference type="Gene3D" id="3.90.25.10">
    <property type="entry name" value="UDP-galactose 4-epimerase, domain 1"/>
    <property type="match status" value="1"/>
</dbReference>
<dbReference type="GO" id="GO:0008446">
    <property type="term" value="F:GDP-mannose 4,6-dehydratase activity"/>
    <property type="evidence" value="ECO:0007669"/>
    <property type="project" value="InterPro"/>
</dbReference>
<evidence type="ECO:0000313" key="3">
    <source>
        <dbReference type="EMBL" id="PWR71946.1"/>
    </source>
</evidence>
<evidence type="ECO:0000256" key="1">
    <source>
        <dbReference type="ARBA" id="ARBA00023239"/>
    </source>
</evidence>
<evidence type="ECO:0000313" key="4">
    <source>
        <dbReference type="Proteomes" id="UP000245657"/>
    </source>
</evidence>
<organism evidence="3 4">
    <name type="scientific">Methanospirillum lacunae</name>
    <dbReference type="NCBI Taxonomy" id="668570"/>
    <lineage>
        <taxon>Archaea</taxon>
        <taxon>Methanobacteriati</taxon>
        <taxon>Methanobacteriota</taxon>
        <taxon>Stenosarchaea group</taxon>
        <taxon>Methanomicrobia</taxon>
        <taxon>Methanomicrobiales</taxon>
        <taxon>Methanospirillaceae</taxon>
        <taxon>Methanospirillum</taxon>
    </lineage>
</organism>
<feature type="domain" description="NAD-dependent epimerase/dehydratase" evidence="2">
    <location>
        <begin position="8"/>
        <end position="274"/>
    </location>
</feature>
<dbReference type="Proteomes" id="UP000245657">
    <property type="component" value="Unassembled WGS sequence"/>
</dbReference>
<accession>A0A2V2N2J5</accession>
<reference evidence="3 4" key="1">
    <citation type="submission" date="2018-05" db="EMBL/GenBank/DDBJ databases">
        <title>Draft genome of Methanospirillum lacunae Ki8-1.</title>
        <authorList>
            <person name="Dueholm M.S."/>
            <person name="Nielsen P.H."/>
            <person name="Bakmann L.F."/>
            <person name="Otzen D.E."/>
        </authorList>
    </citation>
    <scope>NUCLEOTIDE SEQUENCE [LARGE SCALE GENOMIC DNA]</scope>
    <source>
        <strain evidence="3 4">Ki8-1</strain>
    </source>
</reference>
<dbReference type="GO" id="GO:0042351">
    <property type="term" value="P:'de novo' GDP-L-fucose biosynthetic process"/>
    <property type="evidence" value="ECO:0007669"/>
    <property type="project" value="TreeGrafter"/>
</dbReference>
<dbReference type="SUPFAM" id="SSF51735">
    <property type="entry name" value="NAD(P)-binding Rossmann-fold domains"/>
    <property type="match status" value="1"/>
</dbReference>
<evidence type="ECO:0000259" key="2">
    <source>
        <dbReference type="Pfam" id="PF01370"/>
    </source>
</evidence>
<dbReference type="Gene3D" id="3.40.50.720">
    <property type="entry name" value="NAD(P)-binding Rossmann-like Domain"/>
    <property type="match status" value="1"/>
</dbReference>
<dbReference type="InterPro" id="IPR036291">
    <property type="entry name" value="NAD(P)-bd_dom_sf"/>
</dbReference>
<dbReference type="CDD" id="cd05260">
    <property type="entry name" value="GDP_MD_SDR_e"/>
    <property type="match status" value="1"/>
</dbReference>
<dbReference type="Pfam" id="PF01370">
    <property type="entry name" value="Epimerase"/>
    <property type="match status" value="1"/>
</dbReference>
<keyword evidence="1" id="KW-0456">Lyase</keyword>
<sequence length="425" mass="47647">MEWDDAHVLITGVSGFVGSYLARNLVDKGANVYGLIRRRADGTIPKNISHKKIENAIHFVEGSLEDLPGLAHAMDTAEPDYIFHLAAQSFVPRSISHPLETAQINCIGTINLLEAVRQKEVDPVMVFAGTSEEYGLVISSEEQYASLKEKYHTIFPDPSRIPELPISESNPFRPMSPYAASKVYGEILFRNYYQTYGLKGMVSRSFNHEGAGRGDQFVTSVITRQVTQLKYGETGQISIGNVNACRDWSHIDDIIEGYQIIAKKGQHGDVYNVGSNRTTSVLSYLLMSIEASGHKVREISTIHSDKVVNDPLKPDESSVFGINFEKPKIDQMILTDEITFDVGDGGILVRTDGPDIRIRFDPSRFRPSEVPILFSDITKVKKLGYQVRYQVRDIIRDQMNFFMDAENRCVLPGSECESKSQEKKI</sequence>